<dbReference type="AlphaFoldDB" id="A0A0A0JMR6"/>
<proteinExistence type="predicted"/>
<keyword evidence="2" id="KW-1185">Reference proteome</keyword>
<dbReference type="eggNOG" id="COG3980">
    <property type="taxonomic scope" value="Bacteria"/>
</dbReference>
<evidence type="ECO:0008006" key="3">
    <source>
        <dbReference type="Google" id="ProtNLM"/>
    </source>
</evidence>
<reference evidence="1 2" key="1">
    <citation type="submission" date="2013-08" db="EMBL/GenBank/DDBJ databases">
        <title>The genome sequence of Knoellia subterranea.</title>
        <authorList>
            <person name="Zhu W."/>
            <person name="Wang G."/>
        </authorList>
    </citation>
    <scope>NUCLEOTIDE SEQUENCE [LARGE SCALE GENOMIC DNA]</scope>
    <source>
        <strain evidence="1 2">KCTC 19937</strain>
    </source>
</reference>
<name>A0A0A0JMR6_9MICO</name>
<dbReference type="RefSeq" id="WP_035905812.1">
    <property type="nucleotide sequence ID" value="NZ_AVPK01000007.1"/>
</dbReference>
<dbReference type="Gene3D" id="3.40.50.2000">
    <property type="entry name" value="Glycogen Phosphorylase B"/>
    <property type="match status" value="1"/>
</dbReference>
<organism evidence="1 2">
    <name type="scientific">Knoellia subterranea KCTC 19937</name>
    <dbReference type="NCBI Taxonomy" id="1385521"/>
    <lineage>
        <taxon>Bacteria</taxon>
        <taxon>Bacillati</taxon>
        <taxon>Actinomycetota</taxon>
        <taxon>Actinomycetes</taxon>
        <taxon>Micrococcales</taxon>
        <taxon>Intrasporangiaceae</taxon>
        <taxon>Knoellia</taxon>
    </lineage>
</organism>
<evidence type="ECO:0000313" key="1">
    <source>
        <dbReference type="EMBL" id="KGN36916.1"/>
    </source>
</evidence>
<dbReference type="OrthoDB" id="9805604at2"/>
<accession>A0A0A0JMR6</accession>
<dbReference type="EMBL" id="AVPK01000007">
    <property type="protein sequence ID" value="KGN36916.1"/>
    <property type="molecule type" value="Genomic_DNA"/>
</dbReference>
<dbReference type="SUPFAM" id="SSF53756">
    <property type="entry name" value="UDP-Glycosyltransferase/glycogen phosphorylase"/>
    <property type="match status" value="1"/>
</dbReference>
<sequence length="349" mass="36409">MSRPGRPHVGIRADASPSIGVGHVVRCLALAEELLERGCTVTIFGSVTVDWLAAPLERLAIEVVAAPDAPEALTSLLVEQGVDALVIDGYDIDARLGATARTAGLVVLAFHDGDFGAAQEADIHLDQNFGAVLHHSASSGAISLAGLDHALFRREVLDLADLPHADHAVPTVLAVFGGTDPNSAAEVVVPLLLATGLPLDLTCVVARPDLREAVDALPRAEGQSVTTIAPTPDVMRLAASSTVTLSAAGSSIWELLHLGVATGIVAVADNQEASYREVIDSGVAAPIGLLSELRRSEAARADAKATLRRLLDDPAYREDLGHRGRRLVDGKGRARVADVLLTTLGDRPD</sequence>
<comment type="caution">
    <text evidence="1">The sequence shown here is derived from an EMBL/GenBank/DDBJ whole genome shotgun (WGS) entry which is preliminary data.</text>
</comment>
<dbReference type="Proteomes" id="UP000030011">
    <property type="component" value="Unassembled WGS sequence"/>
</dbReference>
<evidence type="ECO:0000313" key="2">
    <source>
        <dbReference type="Proteomes" id="UP000030011"/>
    </source>
</evidence>
<dbReference type="Gene3D" id="3.40.50.11190">
    <property type="match status" value="1"/>
</dbReference>
<dbReference type="STRING" id="1385521.N803_16000"/>
<gene>
    <name evidence="1" type="ORF">N803_16000</name>
</gene>
<protein>
    <recommendedName>
        <fullName evidence="3">Spore coat protein</fullName>
    </recommendedName>
</protein>